<dbReference type="AlphaFoldDB" id="A0A6A7N4T8"/>
<keyword evidence="2" id="KW-1185">Reference proteome</keyword>
<proteinExistence type="predicted"/>
<sequence length="85" mass="9168">MVRIPLYLLAALILGGCALTPRVDRHFGESVRLAAAQQTLNPQAWRNTAPVAGMDGRSAEAVYEQYQKSYSAPQPHGSALTTGTR</sequence>
<reference evidence="1 2" key="1">
    <citation type="submission" date="2019-10" db="EMBL/GenBank/DDBJ databases">
        <title>Two novel species isolated from a subtropical stream in China.</title>
        <authorList>
            <person name="Lu H."/>
        </authorList>
    </citation>
    <scope>NUCLEOTIDE SEQUENCE [LARGE SCALE GENOMIC DNA]</scope>
    <source>
        <strain evidence="1 2">FT29W</strain>
    </source>
</reference>
<evidence type="ECO:0000313" key="1">
    <source>
        <dbReference type="EMBL" id="MQA39901.1"/>
    </source>
</evidence>
<name>A0A6A7N4T8_9BURK</name>
<accession>A0A6A7N4T8</accession>
<protein>
    <submittedName>
        <fullName evidence="1">Pilus assembly protein</fullName>
    </submittedName>
</protein>
<dbReference type="RefSeq" id="WP_152839149.1">
    <property type="nucleotide sequence ID" value="NZ_WHUG01000006.1"/>
</dbReference>
<gene>
    <name evidence="1" type="ORF">GEV02_17250</name>
</gene>
<comment type="caution">
    <text evidence="1">The sequence shown here is derived from an EMBL/GenBank/DDBJ whole genome shotgun (WGS) entry which is preliminary data.</text>
</comment>
<dbReference type="EMBL" id="WHUG01000006">
    <property type="protein sequence ID" value="MQA39901.1"/>
    <property type="molecule type" value="Genomic_DNA"/>
</dbReference>
<dbReference type="PROSITE" id="PS51257">
    <property type="entry name" value="PROKAR_LIPOPROTEIN"/>
    <property type="match status" value="1"/>
</dbReference>
<dbReference type="Proteomes" id="UP000440498">
    <property type="component" value="Unassembled WGS sequence"/>
</dbReference>
<organism evidence="1 2">
    <name type="scientific">Rugamonas aquatica</name>
    <dbReference type="NCBI Taxonomy" id="2743357"/>
    <lineage>
        <taxon>Bacteria</taxon>
        <taxon>Pseudomonadati</taxon>
        <taxon>Pseudomonadota</taxon>
        <taxon>Betaproteobacteria</taxon>
        <taxon>Burkholderiales</taxon>
        <taxon>Oxalobacteraceae</taxon>
        <taxon>Telluria group</taxon>
        <taxon>Rugamonas</taxon>
    </lineage>
</organism>
<evidence type="ECO:0000313" key="2">
    <source>
        <dbReference type="Proteomes" id="UP000440498"/>
    </source>
</evidence>